<evidence type="ECO:0000256" key="2">
    <source>
        <dbReference type="SAM" id="Phobius"/>
    </source>
</evidence>
<keyword evidence="2" id="KW-1133">Transmembrane helix</keyword>
<reference evidence="3 4" key="1">
    <citation type="submission" date="2020-04" db="EMBL/GenBank/DDBJ databases">
        <title>Usitatibacter rugosus gen. nov., sp. nov. and Usitatibacter palustris sp. nov., novel members of Usitatibacteraceae fam. nov. within the order Nitrosomonadales isolated from soil.</title>
        <authorList>
            <person name="Huber K.J."/>
            <person name="Neumann-Schaal M."/>
            <person name="Geppert A."/>
            <person name="Luckner M."/>
            <person name="Wanner G."/>
            <person name="Overmann J."/>
        </authorList>
    </citation>
    <scope>NUCLEOTIDE SEQUENCE [LARGE SCALE GENOMIC DNA]</scope>
    <source>
        <strain evidence="3 4">0125_3</strain>
    </source>
</reference>
<sequence length="180" mass="19552">MARNRHRGFNLVELMAGLVVIAGVIAAAAYYKGRPAADPTKIDTTLPAFISSPASSTNYYLEGSVHRVSRTDNGVYFMVRTPDNKDFWVAAEKTHTGGFANVAAGQVAQMQVQANTGASLQISTRVLPMSQVADAFAYRYLVKTPAPANYKDPLEEHDEPAAHTPADLTPQPRDKDKDDD</sequence>
<evidence type="ECO:0008006" key="5">
    <source>
        <dbReference type="Google" id="ProtNLM"/>
    </source>
</evidence>
<protein>
    <recommendedName>
        <fullName evidence="5">Prepilin-type N-terminal cleavage/methylation domain-containing protein</fullName>
    </recommendedName>
</protein>
<evidence type="ECO:0000256" key="1">
    <source>
        <dbReference type="SAM" id="MobiDB-lite"/>
    </source>
</evidence>
<dbReference type="RefSeq" id="WP_171089799.1">
    <property type="nucleotide sequence ID" value="NZ_CP053069.1"/>
</dbReference>
<accession>A0A6M4GRU4</accession>
<keyword evidence="2" id="KW-0472">Membrane</keyword>
<keyword evidence="2" id="KW-0812">Transmembrane</keyword>
<feature type="transmembrane region" description="Helical" evidence="2">
    <location>
        <begin position="12"/>
        <end position="31"/>
    </location>
</feature>
<evidence type="ECO:0000313" key="3">
    <source>
        <dbReference type="EMBL" id="QJR09796.1"/>
    </source>
</evidence>
<organism evidence="3 4">
    <name type="scientific">Usitatibacter rugosus</name>
    <dbReference type="NCBI Taxonomy" id="2732067"/>
    <lineage>
        <taxon>Bacteria</taxon>
        <taxon>Pseudomonadati</taxon>
        <taxon>Pseudomonadota</taxon>
        <taxon>Betaproteobacteria</taxon>
        <taxon>Nitrosomonadales</taxon>
        <taxon>Usitatibacteraceae</taxon>
        <taxon>Usitatibacter</taxon>
    </lineage>
</organism>
<dbReference type="AlphaFoldDB" id="A0A6M4GRU4"/>
<dbReference type="EMBL" id="CP053069">
    <property type="protein sequence ID" value="QJR09796.1"/>
    <property type="molecule type" value="Genomic_DNA"/>
</dbReference>
<dbReference type="Proteomes" id="UP000501534">
    <property type="component" value="Chromosome"/>
</dbReference>
<proteinExistence type="predicted"/>
<keyword evidence="4" id="KW-1185">Reference proteome</keyword>
<feature type="region of interest" description="Disordered" evidence="1">
    <location>
        <begin position="148"/>
        <end position="180"/>
    </location>
</feature>
<dbReference type="NCBIfam" id="TIGR02532">
    <property type="entry name" value="IV_pilin_GFxxxE"/>
    <property type="match status" value="1"/>
</dbReference>
<gene>
    <name evidence="3" type="ORF">DSM104443_00846</name>
</gene>
<evidence type="ECO:0000313" key="4">
    <source>
        <dbReference type="Proteomes" id="UP000501534"/>
    </source>
</evidence>
<dbReference type="InterPro" id="IPR012902">
    <property type="entry name" value="N_methyl_site"/>
</dbReference>
<name>A0A6M4GRU4_9PROT</name>
<dbReference type="KEGG" id="uru:DSM104443_00846"/>